<dbReference type="PROSITE" id="PS51257">
    <property type="entry name" value="PROKAR_LIPOPROTEIN"/>
    <property type="match status" value="1"/>
</dbReference>
<sequence length="125" mass="13483">MKKILSGFAFAGMLAVVSCASSESNMKSMSAMKDSVFAAYPQVASVTVNVENGSDLQIALGSEALYNADPAERRQVAGELTAMALRIFGKEAHLHSGRVLVTRNETNQEAEPKNALMEPMNFEKK</sequence>
<evidence type="ECO:0000256" key="2">
    <source>
        <dbReference type="SAM" id="SignalP"/>
    </source>
</evidence>
<organism evidence="3 4">
    <name type="scientific">Rurimicrobium arvi</name>
    <dbReference type="NCBI Taxonomy" id="2049916"/>
    <lineage>
        <taxon>Bacteria</taxon>
        <taxon>Pseudomonadati</taxon>
        <taxon>Bacteroidota</taxon>
        <taxon>Chitinophagia</taxon>
        <taxon>Chitinophagales</taxon>
        <taxon>Chitinophagaceae</taxon>
        <taxon>Rurimicrobium</taxon>
    </lineage>
</organism>
<evidence type="ECO:0000313" key="4">
    <source>
        <dbReference type="Proteomes" id="UP001501410"/>
    </source>
</evidence>
<evidence type="ECO:0008006" key="5">
    <source>
        <dbReference type="Google" id="ProtNLM"/>
    </source>
</evidence>
<feature type="region of interest" description="Disordered" evidence="1">
    <location>
        <begin position="103"/>
        <end position="125"/>
    </location>
</feature>
<dbReference type="Proteomes" id="UP001501410">
    <property type="component" value="Unassembled WGS sequence"/>
</dbReference>
<keyword evidence="4" id="KW-1185">Reference proteome</keyword>
<name>A0ABP8MQM0_9BACT</name>
<gene>
    <name evidence="3" type="ORF">GCM10023092_11990</name>
</gene>
<feature type="chain" id="PRO_5045982261" description="BON domain-containing protein" evidence="2">
    <location>
        <begin position="21"/>
        <end position="125"/>
    </location>
</feature>
<dbReference type="RefSeq" id="WP_344823942.1">
    <property type="nucleotide sequence ID" value="NZ_BAABEZ010000018.1"/>
</dbReference>
<evidence type="ECO:0000256" key="1">
    <source>
        <dbReference type="SAM" id="MobiDB-lite"/>
    </source>
</evidence>
<comment type="caution">
    <text evidence="3">The sequence shown here is derived from an EMBL/GenBank/DDBJ whole genome shotgun (WGS) entry which is preliminary data.</text>
</comment>
<keyword evidence="2" id="KW-0732">Signal</keyword>
<proteinExistence type="predicted"/>
<accession>A0ABP8MQM0</accession>
<protein>
    <recommendedName>
        <fullName evidence="5">BON domain-containing protein</fullName>
    </recommendedName>
</protein>
<feature type="signal peptide" evidence="2">
    <location>
        <begin position="1"/>
        <end position="20"/>
    </location>
</feature>
<dbReference type="EMBL" id="BAABEZ010000018">
    <property type="protein sequence ID" value="GAA4452702.1"/>
    <property type="molecule type" value="Genomic_DNA"/>
</dbReference>
<reference evidence="4" key="1">
    <citation type="journal article" date="2019" name="Int. J. Syst. Evol. Microbiol.">
        <title>The Global Catalogue of Microorganisms (GCM) 10K type strain sequencing project: providing services to taxonomists for standard genome sequencing and annotation.</title>
        <authorList>
            <consortium name="The Broad Institute Genomics Platform"/>
            <consortium name="The Broad Institute Genome Sequencing Center for Infectious Disease"/>
            <person name="Wu L."/>
            <person name="Ma J."/>
        </authorList>
    </citation>
    <scope>NUCLEOTIDE SEQUENCE [LARGE SCALE GENOMIC DNA]</scope>
    <source>
        <strain evidence="4">JCM 31921</strain>
    </source>
</reference>
<evidence type="ECO:0000313" key="3">
    <source>
        <dbReference type="EMBL" id="GAA4452702.1"/>
    </source>
</evidence>